<keyword evidence="1" id="KW-1133">Transmembrane helix</keyword>
<proteinExistence type="predicted"/>
<dbReference type="Proteomes" id="UP000240883">
    <property type="component" value="Unassembled WGS sequence"/>
</dbReference>
<keyword evidence="1" id="KW-0472">Membrane</keyword>
<gene>
    <name evidence="2" type="ORF">BS50DRAFT_584912</name>
</gene>
<sequence>MLAKLLGDTKAFVKGFFAGQIVDNRLDPYRLAAARAGYKLQSQTFRIRDRYGIFSPGPPHLQVWEANHVIPLLFLIIWAISFYITMNFLLDVMGKPKRMETAALTLAIISSMLILLYIIARYDNRREPGYEWPDWKEHKD</sequence>
<keyword evidence="3" id="KW-1185">Reference proteome</keyword>
<evidence type="ECO:0000313" key="3">
    <source>
        <dbReference type="Proteomes" id="UP000240883"/>
    </source>
</evidence>
<dbReference type="OrthoDB" id="5096049at2759"/>
<feature type="transmembrane region" description="Helical" evidence="1">
    <location>
        <begin position="69"/>
        <end position="90"/>
    </location>
</feature>
<accession>A0A2T2P160</accession>
<dbReference type="AlphaFoldDB" id="A0A2T2P160"/>
<protein>
    <submittedName>
        <fullName evidence="2">Uncharacterized protein</fullName>
    </submittedName>
</protein>
<organism evidence="2 3">
    <name type="scientific">Corynespora cassiicola Philippines</name>
    <dbReference type="NCBI Taxonomy" id="1448308"/>
    <lineage>
        <taxon>Eukaryota</taxon>
        <taxon>Fungi</taxon>
        <taxon>Dikarya</taxon>
        <taxon>Ascomycota</taxon>
        <taxon>Pezizomycotina</taxon>
        <taxon>Dothideomycetes</taxon>
        <taxon>Pleosporomycetidae</taxon>
        <taxon>Pleosporales</taxon>
        <taxon>Corynesporascaceae</taxon>
        <taxon>Corynespora</taxon>
    </lineage>
</organism>
<name>A0A2T2P160_CORCC</name>
<dbReference type="EMBL" id="KZ678131">
    <property type="protein sequence ID" value="PSN71420.1"/>
    <property type="molecule type" value="Genomic_DNA"/>
</dbReference>
<evidence type="ECO:0000256" key="1">
    <source>
        <dbReference type="SAM" id="Phobius"/>
    </source>
</evidence>
<reference evidence="2 3" key="1">
    <citation type="journal article" date="2018" name="Front. Microbiol.">
        <title>Genome-Wide Analysis of Corynespora cassiicola Leaf Fall Disease Putative Effectors.</title>
        <authorList>
            <person name="Lopez D."/>
            <person name="Ribeiro S."/>
            <person name="Label P."/>
            <person name="Fumanal B."/>
            <person name="Venisse J.S."/>
            <person name="Kohler A."/>
            <person name="de Oliveira R.R."/>
            <person name="Labutti K."/>
            <person name="Lipzen A."/>
            <person name="Lail K."/>
            <person name="Bauer D."/>
            <person name="Ohm R.A."/>
            <person name="Barry K.W."/>
            <person name="Spatafora J."/>
            <person name="Grigoriev I.V."/>
            <person name="Martin F.M."/>
            <person name="Pujade-Renaud V."/>
        </authorList>
    </citation>
    <scope>NUCLEOTIDE SEQUENCE [LARGE SCALE GENOMIC DNA]</scope>
    <source>
        <strain evidence="2 3">Philippines</strain>
    </source>
</reference>
<keyword evidence="1" id="KW-0812">Transmembrane</keyword>
<feature type="transmembrane region" description="Helical" evidence="1">
    <location>
        <begin position="102"/>
        <end position="120"/>
    </location>
</feature>
<evidence type="ECO:0000313" key="2">
    <source>
        <dbReference type="EMBL" id="PSN71420.1"/>
    </source>
</evidence>